<sequence length="94" mass="11083">MSKGKTDHMQQKQQTLQRQLRALGPLMRGSVVRIGTRSKQYYFSLNKDKKTRLIYLGDKRVELARQYSDNYKKLLCIVEKMTILNMEIVKQSES</sequence>
<organism evidence="1 2">
    <name type="scientific">Candidatus Raymondbacteria bacterium RIFOXYD12_FULL_49_13</name>
    <dbReference type="NCBI Taxonomy" id="1817890"/>
    <lineage>
        <taxon>Bacteria</taxon>
        <taxon>Raymondiibacteriota</taxon>
    </lineage>
</organism>
<evidence type="ECO:0000313" key="1">
    <source>
        <dbReference type="EMBL" id="OGK03221.1"/>
    </source>
</evidence>
<gene>
    <name evidence="1" type="ORF">A2519_05185</name>
</gene>
<dbReference type="EMBL" id="MFYX01000094">
    <property type="protein sequence ID" value="OGK03221.1"/>
    <property type="molecule type" value="Genomic_DNA"/>
</dbReference>
<protein>
    <submittedName>
        <fullName evidence="1">Uncharacterized protein</fullName>
    </submittedName>
</protein>
<name>A0A1F7F9E1_UNCRA</name>
<comment type="caution">
    <text evidence="1">The sequence shown here is derived from an EMBL/GenBank/DDBJ whole genome shotgun (WGS) entry which is preliminary data.</text>
</comment>
<accession>A0A1F7F9E1</accession>
<dbReference type="AlphaFoldDB" id="A0A1F7F9E1"/>
<proteinExistence type="predicted"/>
<reference evidence="1 2" key="1">
    <citation type="journal article" date="2016" name="Nat. Commun.">
        <title>Thousands of microbial genomes shed light on interconnected biogeochemical processes in an aquifer system.</title>
        <authorList>
            <person name="Anantharaman K."/>
            <person name="Brown C.T."/>
            <person name="Hug L.A."/>
            <person name="Sharon I."/>
            <person name="Castelle C.J."/>
            <person name="Probst A.J."/>
            <person name="Thomas B.C."/>
            <person name="Singh A."/>
            <person name="Wilkins M.J."/>
            <person name="Karaoz U."/>
            <person name="Brodie E.L."/>
            <person name="Williams K.H."/>
            <person name="Hubbard S.S."/>
            <person name="Banfield J.F."/>
        </authorList>
    </citation>
    <scope>NUCLEOTIDE SEQUENCE [LARGE SCALE GENOMIC DNA]</scope>
</reference>
<dbReference type="Proteomes" id="UP000179243">
    <property type="component" value="Unassembled WGS sequence"/>
</dbReference>
<evidence type="ECO:0000313" key="2">
    <source>
        <dbReference type="Proteomes" id="UP000179243"/>
    </source>
</evidence>